<comment type="caution">
    <text evidence="5">The sequence shown here is derived from an EMBL/GenBank/DDBJ whole genome shotgun (WGS) entry which is preliminary data.</text>
</comment>
<dbReference type="EMBL" id="JAENIJ010000009">
    <property type="protein sequence ID" value="MBK1882274.1"/>
    <property type="molecule type" value="Genomic_DNA"/>
</dbReference>
<dbReference type="Gene3D" id="2.60.120.200">
    <property type="match status" value="3"/>
</dbReference>
<dbReference type="AlphaFoldDB" id="A0A934VW99"/>
<name>A0A934VW99_9BACT</name>
<protein>
    <submittedName>
        <fullName evidence="5">LamG domain-containing protein</fullName>
    </submittedName>
</protein>
<dbReference type="SMART" id="SM00560">
    <property type="entry name" value="LamGL"/>
    <property type="match status" value="3"/>
</dbReference>
<dbReference type="InterPro" id="IPR006558">
    <property type="entry name" value="LamG-like"/>
</dbReference>
<evidence type="ECO:0000256" key="2">
    <source>
        <dbReference type="ARBA" id="ARBA00023157"/>
    </source>
</evidence>
<feature type="chain" id="PRO_5037221364" evidence="3">
    <location>
        <begin position="31"/>
        <end position="823"/>
    </location>
</feature>
<proteinExistence type="predicted"/>
<dbReference type="Proteomes" id="UP000603141">
    <property type="component" value="Unassembled WGS sequence"/>
</dbReference>
<evidence type="ECO:0000256" key="3">
    <source>
        <dbReference type="SAM" id="SignalP"/>
    </source>
</evidence>
<dbReference type="Pfam" id="PF13385">
    <property type="entry name" value="Laminin_G_3"/>
    <property type="match status" value="3"/>
</dbReference>
<keyword evidence="2" id="KW-1015">Disulfide bond</keyword>
<feature type="domain" description="LamG-like jellyroll fold" evidence="4">
    <location>
        <begin position="361"/>
        <end position="508"/>
    </location>
</feature>
<organism evidence="5 6">
    <name type="scientific">Luteolibacter pohnpeiensis</name>
    <dbReference type="NCBI Taxonomy" id="454153"/>
    <lineage>
        <taxon>Bacteria</taxon>
        <taxon>Pseudomonadati</taxon>
        <taxon>Verrucomicrobiota</taxon>
        <taxon>Verrucomicrobiia</taxon>
        <taxon>Verrucomicrobiales</taxon>
        <taxon>Verrucomicrobiaceae</taxon>
        <taxon>Luteolibacter</taxon>
    </lineage>
</organism>
<dbReference type="SUPFAM" id="SSF49899">
    <property type="entry name" value="Concanavalin A-like lectins/glucanases"/>
    <property type="match status" value="3"/>
</dbReference>
<accession>A0A934VW99</accession>
<evidence type="ECO:0000313" key="6">
    <source>
        <dbReference type="Proteomes" id="UP000603141"/>
    </source>
</evidence>
<gene>
    <name evidence="5" type="ORF">JIN85_07605</name>
</gene>
<keyword evidence="1 3" id="KW-0732">Signal</keyword>
<dbReference type="PANTHER" id="PTHR42535:SF2">
    <property type="entry name" value="CHROMOSOME UNDETERMINED SCAFFOLD_146, WHOLE GENOME SHOTGUN SEQUENCE"/>
    <property type="match status" value="1"/>
</dbReference>
<feature type="domain" description="LamG-like jellyroll fold" evidence="4">
    <location>
        <begin position="606"/>
        <end position="751"/>
    </location>
</feature>
<evidence type="ECO:0000313" key="5">
    <source>
        <dbReference type="EMBL" id="MBK1882274.1"/>
    </source>
</evidence>
<dbReference type="InterPro" id="IPR013320">
    <property type="entry name" value="ConA-like_dom_sf"/>
</dbReference>
<sequence>MHSSKTHTNRLPGTAVAMFGLMMSSGPALAAGYESSVLADEPLFYLPLGVVPPTESVAPNRGTAEVLAPDGVHQSVLYGFTGALPGTSSNTAVYYESAARTVVPYSAALNPAASESFTIEFWVEKLVNDSPTDASPVFNREEADGGNYQGWAFFQGADNAGNIEFKMYDGTSSSPTATLSSGTNLFFWNHITVTWQADTQTATLYVNGTQMDTATGVSYKAVESSAFSLGGAPDGSSNTFAGALDEIAFYPEALSATDISSHYTIGSSEAPTESYPEKVEESGPALYLRQSGYSPTRSIANNLGSVGSDANGVHFPGLEHQVAGALAGSEDTAAGYHLISKTSSDGSYPTVLPFREELNTSVFSVEAWIRPTITGNSNAQCPLYNYNPSDGVRSGWVIWQRSPSTGWNFRCYNDLASGTKTAIDVEFGPYVIGEWQHVVVTFDGSKAICYLNGQQVATKNVNGTYNPNTIADSTLIQASIGGFPNGWENGFEGDVDEVGYYDKVLTAAQVEAHYANGVDANRSVPYEDLILSDGPVGYYRLDEAAVSVQDNLGTLGTAANATVVNAPATTPAPSNGGFASGDYGNVFDGYYTYVEMNNPTGLNFTGPITLEAWVQPASEQVNYSNNIIGHGLAQDGSEVFLRIENGEYQVGANGGKAVYTVPEEDLTGDAWVHLAGTWDGSKWTLYRNGVNVAEAEDATGPGLVDTANWAVGARGRWQTATGYPDVPDSAARIFSGGILGAAIFNKALTEEQIDAHYAAVLADMNIQITRPDGVITLTWEGGVLQESDNLVDWQDVTVDGNAAVSPYQPNDGPRHFYRVREAD</sequence>
<evidence type="ECO:0000259" key="4">
    <source>
        <dbReference type="SMART" id="SM00560"/>
    </source>
</evidence>
<dbReference type="RefSeq" id="WP_200269254.1">
    <property type="nucleotide sequence ID" value="NZ_JAENIJ010000009.1"/>
</dbReference>
<evidence type="ECO:0000256" key="1">
    <source>
        <dbReference type="ARBA" id="ARBA00022729"/>
    </source>
</evidence>
<reference evidence="5" key="1">
    <citation type="submission" date="2021-01" db="EMBL/GenBank/DDBJ databases">
        <title>Modified the classification status of verrucomicrobia.</title>
        <authorList>
            <person name="Feng X."/>
        </authorList>
    </citation>
    <scope>NUCLEOTIDE SEQUENCE</scope>
    <source>
        <strain evidence="5">KCTC 22041</strain>
    </source>
</reference>
<keyword evidence="6" id="KW-1185">Reference proteome</keyword>
<dbReference type="PANTHER" id="PTHR42535">
    <property type="entry name" value="OOKINETE PROTEIN, PUTATIVE-RELATED"/>
    <property type="match status" value="1"/>
</dbReference>
<feature type="signal peptide" evidence="3">
    <location>
        <begin position="1"/>
        <end position="30"/>
    </location>
</feature>
<feature type="domain" description="LamG-like jellyroll fold" evidence="4">
    <location>
        <begin position="115"/>
        <end position="257"/>
    </location>
</feature>